<organism evidence="3 4">
    <name type="scientific">Pseudoalteromonas luteoviolacea CPMOR-1</name>
    <dbReference type="NCBI Taxonomy" id="1365248"/>
    <lineage>
        <taxon>Bacteria</taxon>
        <taxon>Pseudomonadati</taxon>
        <taxon>Pseudomonadota</taxon>
        <taxon>Gammaproteobacteria</taxon>
        <taxon>Alteromonadales</taxon>
        <taxon>Pseudoalteromonadaceae</taxon>
        <taxon>Pseudoalteromonas</taxon>
    </lineage>
</organism>
<dbReference type="InterPro" id="IPR029058">
    <property type="entry name" value="AB_hydrolase_fold"/>
</dbReference>
<sequence>MNNIKTPSLLITGEADYRTPISETEQFYQALKLQNVDTAIVRMPHMSHALTARPSYLQQKLEYILWWFDKYKDRLEEK</sequence>
<accession>A0A167LBJ9</accession>
<protein>
    <recommendedName>
        <fullName evidence="2">Peptidase S9 prolyl oligopeptidase catalytic domain-containing protein</fullName>
    </recommendedName>
</protein>
<reference evidence="3 4" key="1">
    <citation type="submission" date="2013-07" db="EMBL/GenBank/DDBJ databases">
        <title>Comparative Genomic and Metabolomic Analysis of Twelve Strains of Pseudoalteromonas luteoviolacea.</title>
        <authorList>
            <person name="Vynne N.G."/>
            <person name="Mansson M."/>
            <person name="Gram L."/>
        </authorList>
    </citation>
    <scope>NUCLEOTIDE SEQUENCE [LARGE SCALE GENOMIC DNA]</scope>
    <source>
        <strain evidence="3 4">CPMOR-1</strain>
    </source>
</reference>
<name>A0A167LBJ9_9GAMM</name>
<evidence type="ECO:0000313" key="3">
    <source>
        <dbReference type="EMBL" id="KZN64245.1"/>
    </source>
</evidence>
<evidence type="ECO:0000259" key="2">
    <source>
        <dbReference type="Pfam" id="PF00326"/>
    </source>
</evidence>
<evidence type="ECO:0000256" key="1">
    <source>
        <dbReference type="ARBA" id="ARBA00022801"/>
    </source>
</evidence>
<dbReference type="PATRIC" id="fig|1365248.3.peg.1903"/>
<dbReference type="Proteomes" id="UP000076486">
    <property type="component" value="Unassembled WGS sequence"/>
</dbReference>
<gene>
    <name evidence="3" type="ORF">N473_14960</name>
</gene>
<feature type="domain" description="Peptidase S9 prolyl oligopeptidase catalytic" evidence="2">
    <location>
        <begin position="2"/>
        <end position="71"/>
    </location>
</feature>
<keyword evidence="1" id="KW-0378">Hydrolase</keyword>
<dbReference type="Gene3D" id="3.40.50.1820">
    <property type="entry name" value="alpha/beta hydrolase"/>
    <property type="match status" value="1"/>
</dbReference>
<dbReference type="InterPro" id="IPR001375">
    <property type="entry name" value="Peptidase_S9_cat"/>
</dbReference>
<dbReference type="PANTHER" id="PTHR42776">
    <property type="entry name" value="SERINE PEPTIDASE S9 FAMILY MEMBER"/>
    <property type="match status" value="1"/>
</dbReference>
<dbReference type="GO" id="GO:0004252">
    <property type="term" value="F:serine-type endopeptidase activity"/>
    <property type="evidence" value="ECO:0007669"/>
    <property type="project" value="TreeGrafter"/>
</dbReference>
<proteinExistence type="predicted"/>
<dbReference type="AlphaFoldDB" id="A0A167LBJ9"/>
<comment type="caution">
    <text evidence="3">The sequence shown here is derived from an EMBL/GenBank/DDBJ whole genome shotgun (WGS) entry which is preliminary data.</text>
</comment>
<evidence type="ECO:0000313" key="4">
    <source>
        <dbReference type="Proteomes" id="UP000076486"/>
    </source>
</evidence>
<dbReference type="PANTHER" id="PTHR42776:SF4">
    <property type="entry name" value="ACYLAMINO-ACID-RELEASING ENZYME"/>
    <property type="match status" value="1"/>
</dbReference>
<dbReference type="Pfam" id="PF00326">
    <property type="entry name" value="Peptidase_S9"/>
    <property type="match status" value="1"/>
</dbReference>
<dbReference type="EMBL" id="AUYC01000022">
    <property type="protein sequence ID" value="KZN64245.1"/>
    <property type="molecule type" value="Genomic_DNA"/>
</dbReference>
<dbReference type="GO" id="GO:0006508">
    <property type="term" value="P:proteolysis"/>
    <property type="evidence" value="ECO:0007669"/>
    <property type="project" value="InterPro"/>
</dbReference>
<dbReference type="SUPFAM" id="SSF53474">
    <property type="entry name" value="alpha/beta-Hydrolases"/>
    <property type="match status" value="1"/>
</dbReference>